<dbReference type="Proteomes" id="UP000290365">
    <property type="component" value="Chromosome"/>
</dbReference>
<protein>
    <submittedName>
        <fullName evidence="2">RNA ligase (ATP)</fullName>
        <ecNumber evidence="2">6.5.1.3</ecNumber>
    </submittedName>
</protein>
<evidence type="ECO:0000313" key="3">
    <source>
        <dbReference type="Proteomes" id="UP000290365"/>
    </source>
</evidence>
<evidence type="ECO:0000313" key="2">
    <source>
        <dbReference type="EMBL" id="QBD76165.1"/>
    </source>
</evidence>
<dbReference type="OrthoDB" id="2471316at2"/>
<name>A0A4P6JLS1_KTERU</name>
<evidence type="ECO:0000259" key="1">
    <source>
        <dbReference type="Pfam" id="PF09414"/>
    </source>
</evidence>
<dbReference type="GO" id="GO:0003972">
    <property type="term" value="F:RNA ligase (ATP) activity"/>
    <property type="evidence" value="ECO:0007669"/>
    <property type="project" value="UniProtKB-EC"/>
</dbReference>
<dbReference type="InterPro" id="IPR021122">
    <property type="entry name" value="RNA_ligase_dom_REL/Rnl2"/>
</dbReference>
<dbReference type="EC" id="6.5.1.3" evidence="2"/>
<reference evidence="2 3" key="1">
    <citation type="submission" date="2019-01" db="EMBL/GenBank/DDBJ databases">
        <title>Ktedonosporobacter rubrisoli SCAWS-G2.</title>
        <authorList>
            <person name="Huang Y."/>
            <person name="Yan B."/>
        </authorList>
    </citation>
    <scope>NUCLEOTIDE SEQUENCE [LARGE SCALE GENOMIC DNA]</scope>
    <source>
        <strain evidence="2 3">SCAWS-G2</strain>
    </source>
</reference>
<dbReference type="Gene3D" id="2.40.50.140">
    <property type="entry name" value="Nucleic acid-binding proteins"/>
    <property type="match status" value="1"/>
</dbReference>
<feature type="domain" description="RNA ligase" evidence="1">
    <location>
        <begin position="157"/>
        <end position="331"/>
    </location>
</feature>
<dbReference type="InterPro" id="IPR012646">
    <property type="entry name" value="RNA_ligase_DRB0094"/>
</dbReference>
<keyword evidence="3" id="KW-1185">Reference proteome</keyword>
<sequence length="346" mass="39731">MGKERRKVSNLLVPVALIEKLAPHPNADALELAQVLGWQIVVKKDAYHVGQKVVYFPIDAILPLEISERFGVTKYLSKQRIRCAKLRGEPSFGLVVEPDDENWTIGQNMAEYYGATRYEPPVRPEAGDMEKDHPLFQEYTEIENLRNYPDIFTPGEAVVLTEKVHGTNCRVGMIEGEMMAGSKSLRRKRPENEQFARNIYWFPFHLAPVRSLLEELGSSHQQVILYGEVYGSKIQSLHYGLKERLGFRAFDLCIDGRYQDWPDFLALCQRYGVETVPIVAEIPFQMEEIKRLSNGPTLIMAQDAHLREGLVVKPVHEYSHPELGRVILKYVSDDYLFSKNTDYTDR</sequence>
<dbReference type="SUPFAM" id="SSF56091">
    <property type="entry name" value="DNA ligase/mRNA capping enzyme, catalytic domain"/>
    <property type="match status" value="1"/>
</dbReference>
<dbReference type="Pfam" id="PF21189">
    <property type="entry name" value="PHA02142"/>
    <property type="match status" value="1"/>
</dbReference>
<dbReference type="Gene3D" id="3.30.470.30">
    <property type="entry name" value="DNA ligase/mRNA capping enzyme"/>
    <property type="match status" value="1"/>
</dbReference>
<dbReference type="AlphaFoldDB" id="A0A4P6JLS1"/>
<dbReference type="InterPro" id="IPR012340">
    <property type="entry name" value="NA-bd_OB-fold"/>
</dbReference>
<dbReference type="NCBIfam" id="TIGR02306">
    <property type="entry name" value="RNA_lig_DRB0094"/>
    <property type="match status" value="1"/>
</dbReference>
<keyword evidence="2" id="KW-0436">Ligase</keyword>
<dbReference type="EMBL" id="CP035758">
    <property type="protein sequence ID" value="QBD76165.1"/>
    <property type="molecule type" value="Genomic_DNA"/>
</dbReference>
<accession>A0A4P6JLS1</accession>
<dbReference type="KEGG" id="kbs:EPA93_09145"/>
<dbReference type="Pfam" id="PF09414">
    <property type="entry name" value="RNA_ligase"/>
    <property type="match status" value="1"/>
</dbReference>
<organism evidence="2 3">
    <name type="scientific">Ktedonosporobacter rubrisoli</name>
    <dbReference type="NCBI Taxonomy" id="2509675"/>
    <lineage>
        <taxon>Bacteria</taxon>
        <taxon>Bacillati</taxon>
        <taxon>Chloroflexota</taxon>
        <taxon>Ktedonobacteria</taxon>
        <taxon>Ktedonobacterales</taxon>
        <taxon>Ktedonosporobacteraceae</taxon>
        <taxon>Ktedonosporobacter</taxon>
    </lineage>
</organism>
<proteinExistence type="predicted"/>
<gene>
    <name evidence="2" type="ORF">EPA93_09145</name>
</gene>